<organism evidence="1 2">
    <name type="scientific">Massariosphaeria phaeospora</name>
    <dbReference type="NCBI Taxonomy" id="100035"/>
    <lineage>
        <taxon>Eukaryota</taxon>
        <taxon>Fungi</taxon>
        <taxon>Dikarya</taxon>
        <taxon>Ascomycota</taxon>
        <taxon>Pezizomycotina</taxon>
        <taxon>Dothideomycetes</taxon>
        <taxon>Pleosporomycetidae</taxon>
        <taxon>Pleosporales</taxon>
        <taxon>Pleosporales incertae sedis</taxon>
        <taxon>Massariosphaeria</taxon>
    </lineage>
</organism>
<sequence length="153" mass="16980">MLCCSFGTHVYYATHYRLTVLHHRSESSSSRKTKPLYGRIARHCCLQLPHDIPKLRKSTAQRYSDHMPCVTCNTPQCFLLGALCIYPPRGHRRASSLDRSAASGTGNRFGLPKQEIRHELCPPLGMRCGSRPGAGKRVGDEGGEGCIWVILDG</sequence>
<evidence type="ECO:0000313" key="1">
    <source>
        <dbReference type="EMBL" id="KAF2873128.1"/>
    </source>
</evidence>
<name>A0A7C8I882_9PLEO</name>
<protein>
    <submittedName>
        <fullName evidence="1">Uncharacterized protein</fullName>
    </submittedName>
</protein>
<dbReference type="EMBL" id="JAADJZ010000008">
    <property type="protein sequence ID" value="KAF2873128.1"/>
    <property type="molecule type" value="Genomic_DNA"/>
</dbReference>
<evidence type="ECO:0000313" key="2">
    <source>
        <dbReference type="Proteomes" id="UP000481861"/>
    </source>
</evidence>
<dbReference type="Proteomes" id="UP000481861">
    <property type="component" value="Unassembled WGS sequence"/>
</dbReference>
<keyword evidence="2" id="KW-1185">Reference proteome</keyword>
<comment type="caution">
    <text evidence="1">The sequence shown here is derived from an EMBL/GenBank/DDBJ whole genome shotgun (WGS) entry which is preliminary data.</text>
</comment>
<dbReference type="AlphaFoldDB" id="A0A7C8I882"/>
<reference evidence="1 2" key="1">
    <citation type="submission" date="2020-01" db="EMBL/GenBank/DDBJ databases">
        <authorList>
            <consortium name="DOE Joint Genome Institute"/>
            <person name="Haridas S."/>
            <person name="Albert R."/>
            <person name="Binder M."/>
            <person name="Bloem J."/>
            <person name="Labutti K."/>
            <person name="Salamov A."/>
            <person name="Andreopoulos B."/>
            <person name="Baker S.E."/>
            <person name="Barry K."/>
            <person name="Bills G."/>
            <person name="Bluhm B.H."/>
            <person name="Cannon C."/>
            <person name="Castanera R."/>
            <person name="Culley D.E."/>
            <person name="Daum C."/>
            <person name="Ezra D."/>
            <person name="Gonzalez J.B."/>
            <person name="Henrissat B."/>
            <person name="Kuo A."/>
            <person name="Liang C."/>
            <person name="Lipzen A."/>
            <person name="Lutzoni F."/>
            <person name="Magnuson J."/>
            <person name="Mondo S."/>
            <person name="Nolan M."/>
            <person name="Ohm R."/>
            <person name="Pangilinan J."/>
            <person name="Park H.-J.H."/>
            <person name="Ramirez L."/>
            <person name="Alfaro M."/>
            <person name="Sun H."/>
            <person name="Tritt A."/>
            <person name="Yoshinaga Y."/>
            <person name="Zwiers L.-H.L."/>
            <person name="Turgeon B.G."/>
            <person name="Goodwin S.B."/>
            <person name="Spatafora J.W."/>
            <person name="Crous P.W."/>
            <person name="Grigoriev I.V."/>
        </authorList>
    </citation>
    <scope>NUCLEOTIDE SEQUENCE [LARGE SCALE GENOMIC DNA]</scope>
    <source>
        <strain evidence="1 2">CBS 611.86</strain>
    </source>
</reference>
<proteinExistence type="predicted"/>
<gene>
    <name evidence="1" type="ORF">BDV95DRAFT_373950</name>
</gene>
<accession>A0A7C8I882</accession>